<dbReference type="InterPro" id="IPR000612">
    <property type="entry name" value="PMP3"/>
</dbReference>
<dbReference type="Proteomes" id="UP000541444">
    <property type="component" value="Unassembled WGS sequence"/>
</dbReference>
<keyword evidence="4 6" id="KW-1133">Transmembrane helix</keyword>
<dbReference type="PANTHER" id="PTHR35721">
    <property type="entry name" value="UREIDOGLYCOLATE HYDROLASE"/>
    <property type="match status" value="1"/>
</dbReference>
<evidence type="ECO:0000256" key="4">
    <source>
        <dbReference type="ARBA" id="ARBA00022989"/>
    </source>
</evidence>
<dbReference type="GO" id="GO:0016020">
    <property type="term" value="C:membrane"/>
    <property type="evidence" value="ECO:0007669"/>
    <property type="project" value="UniProtKB-SubCell"/>
</dbReference>
<dbReference type="Pfam" id="PF01679">
    <property type="entry name" value="Pmp3"/>
    <property type="match status" value="1"/>
</dbReference>
<evidence type="ECO:0000256" key="1">
    <source>
        <dbReference type="ARBA" id="ARBA00004370"/>
    </source>
</evidence>
<dbReference type="SUPFAM" id="SSF51182">
    <property type="entry name" value="RmlC-like cupins"/>
    <property type="match status" value="1"/>
</dbReference>
<comment type="subcellular location">
    <subcellularLocation>
        <location evidence="1">Membrane</location>
    </subcellularLocation>
</comment>
<dbReference type="Gene3D" id="2.60.120.480">
    <property type="entry name" value="Ureidoglycolate hydrolase"/>
    <property type="match status" value="1"/>
</dbReference>
<dbReference type="AlphaFoldDB" id="A0A7J7KWT2"/>
<feature type="transmembrane region" description="Helical" evidence="6">
    <location>
        <begin position="261"/>
        <end position="278"/>
    </location>
</feature>
<organism evidence="7 8">
    <name type="scientific">Kingdonia uniflora</name>
    <dbReference type="NCBI Taxonomy" id="39325"/>
    <lineage>
        <taxon>Eukaryota</taxon>
        <taxon>Viridiplantae</taxon>
        <taxon>Streptophyta</taxon>
        <taxon>Embryophyta</taxon>
        <taxon>Tracheophyta</taxon>
        <taxon>Spermatophyta</taxon>
        <taxon>Magnoliopsida</taxon>
        <taxon>Ranunculales</taxon>
        <taxon>Circaeasteraceae</taxon>
        <taxon>Kingdonia</taxon>
    </lineage>
</organism>
<dbReference type="PANTHER" id="PTHR35721:SF1">
    <property type="entry name" value="UREIDOGLYCOLATE HYDROLASE"/>
    <property type="match status" value="1"/>
</dbReference>
<dbReference type="InterPro" id="IPR011051">
    <property type="entry name" value="RmlC_Cupin_sf"/>
</dbReference>
<dbReference type="PROSITE" id="PS01309">
    <property type="entry name" value="UPF0057"/>
    <property type="match status" value="1"/>
</dbReference>
<keyword evidence="8" id="KW-1185">Reference proteome</keyword>
<evidence type="ECO:0000313" key="7">
    <source>
        <dbReference type="EMBL" id="KAF6134821.1"/>
    </source>
</evidence>
<name>A0A7J7KWT2_9MAGN</name>
<sequence length="310" mass="34875">MASMVKLTVTEATPTSFEEFGQVIEASKDGEEFGPQDAQLDLNRGIPRFYIMHLENRPFKFSTITHHASVTQCLGSIGGHVWYLGVAKVYIVDPSENNSETGRKIVQSRCGHYYVPPALSDVRIFRISGPKFVKLNLGTWHAGPLFKSDAMDFYSLELSNTNVSLFSSSIMYICNDGFKFFSLLKKRPKQLLGKSSMGERGSFILHTDSFGDNMLLCQNESRKMKCQNNHSARWWITQRITSAKKTESSFHSMTREMGSETFLEVILAIILPPVGVFLRHGCAVEFWICLLLTVLGYIPGIIYALYVLVG</sequence>
<evidence type="ECO:0000256" key="6">
    <source>
        <dbReference type="SAM" id="Phobius"/>
    </source>
</evidence>
<dbReference type="OrthoDB" id="2018886at2759"/>
<keyword evidence="5 6" id="KW-0472">Membrane</keyword>
<evidence type="ECO:0000256" key="3">
    <source>
        <dbReference type="ARBA" id="ARBA00022692"/>
    </source>
</evidence>
<protein>
    <submittedName>
        <fullName evidence="7">Uncharacterized protein</fullName>
    </submittedName>
</protein>
<proteinExistence type="inferred from homology"/>
<evidence type="ECO:0000313" key="8">
    <source>
        <dbReference type="Proteomes" id="UP000541444"/>
    </source>
</evidence>
<dbReference type="GO" id="GO:0004848">
    <property type="term" value="F:ureidoglycolate hydrolase activity"/>
    <property type="evidence" value="ECO:0007669"/>
    <property type="project" value="InterPro"/>
</dbReference>
<comment type="similarity">
    <text evidence="2">Belongs to the UPF0057 (PMP3) family.</text>
</comment>
<keyword evidence="3 6" id="KW-0812">Transmembrane</keyword>
<feature type="transmembrane region" description="Helical" evidence="6">
    <location>
        <begin position="284"/>
        <end position="309"/>
    </location>
</feature>
<comment type="caution">
    <text evidence="7">The sequence shown here is derived from an EMBL/GenBank/DDBJ whole genome shotgun (WGS) entry which is preliminary data.</text>
</comment>
<dbReference type="EMBL" id="JACGCM010002827">
    <property type="protein sequence ID" value="KAF6134821.1"/>
    <property type="molecule type" value="Genomic_DNA"/>
</dbReference>
<accession>A0A7J7KWT2</accession>
<evidence type="ECO:0000256" key="2">
    <source>
        <dbReference type="ARBA" id="ARBA00009530"/>
    </source>
</evidence>
<gene>
    <name evidence="7" type="ORF">GIB67_002222</name>
</gene>
<dbReference type="InterPro" id="IPR024060">
    <property type="entry name" value="Ureidoglycolate_lyase_dom_sf"/>
</dbReference>
<reference evidence="7 8" key="1">
    <citation type="journal article" date="2020" name="IScience">
        <title>Genome Sequencing of the Endangered Kingdonia uniflora (Circaeasteraceae, Ranunculales) Reveals Potential Mechanisms of Evolutionary Specialization.</title>
        <authorList>
            <person name="Sun Y."/>
            <person name="Deng T."/>
            <person name="Zhang A."/>
            <person name="Moore M.J."/>
            <person name="Landis J.B."/>
            <person name="Lin N."/>
            <person name="Zhang H."/>
            <person name="Zhang X."/>
            <person name="Huang J."/>
            <person name="Zhang X."/>
            <person name="Sun H."/>
            <person name="Wang H."/>
        </authorList>
    </citation>
    <scope>NUCLEOTIDE SEQUENCE [LARGE SCALE GENOMIC DNA]</scope>
    <source>
        <strain evidence="7">TB1705</strain>
        <tissue evidence="7">Leaf</tissue>
    </source>
</reference>
<evidence type="ECO:0000256" key="5">
    <source>
        <dbReference type="ARBA" id="ARBA00023136"/>
    </source>
</evidence>